<dbReference type="GeneID" id="8099247"/>
<feature type="transmembrane region" description="Helical" evidence="5">
    <location>
        <begin position="12"/>
        <end position="31"/>
    </location>
</feature>
<feature type="transmembrane region" description="Helical" evidence="5">
    <location>
        <begin position="579"/>
        <end position="599"/>
    </location>
</feature>
<feature type="transmembrane region" description="Helical" evidence="5">
    <location>
        <begin position="201"/>
        <end position="221"/>
    </location>
</feature>
<feature type="transmembrane region" description="Helical" evidence="5">
    <location>
        <begin position="439"/>
        <end position="457"/>
    </location>
</feature>
<name>B8MN18_TALSN</name>
<feature type="transmembrane region" description="Helical" evidence="5">
    <location>
        <begin position="233"/>
        <end position="254"/>
    </location>
</feature>
<evidence type="ECO:0000259" key="6">
    <source>
        <dbReference type="PROSITE" id="PS50850"/>
    </source>
</evidence>
<comment type="subcellular location">
    <subcellularLocation>
        <location evidence="1">Membrane</location>
        <topology evidence="1">Multi-pass membrane protein</topology>
    </subcellularLocation>
</comment>
<dbReference type="Proteomes" id="UP000001745">
    <property type="component" value="Unassembled WGS sequence"/>
</dbReference>
<feature type="transmembrane region" description="Helical" evidence="5">
    <location>
        <begin position="146"/>
        <end position="168"/>
    </location>
</feature>
<dbReference type="SUPFAM" id="SSF103473">
    <property type="entry name" value="MFS general substrate transporter"/>
    <property type="match status" value="1"/>
</dbReference>
<feature type="transmembrane region" description="Helical" evidence="5">
    <location>
        <begin position="333"/>
        <end position="355"/>
    </location>
</feature>
<dbReference type="GO" id="GO:0022857">
    <property type="term" value="F:transmembrane transporter activity"/>
    <property type="evidence" value="ECO:0007669"/>
    <property type="project" value="InterPro"/>
</dbReference>
<dbReference type="RefSeq" id="XP_002486205.1">
    <property type="nucleotide sequence ID" value="XM_002486160.1"/>
</dbReference>
<sequence>MTGYVGTTKATTVIGFFSCQSVAILIQRMNASMRHIRVMSRYVSGPSHTSPHGDAYNHGPDARKGTCYLVLPAQPDTTRPHQHYHQRLKMAITDSSPKETPYLEGWRLAVVITCLFFGSFLIALDANIINVAIPQISSDFQALDDVAWYGTGYLLTVTAFQPVYGCFYRFFRTDIVYRVSIFIFEVGTILCAAATSSPMFIVGRAIAGFGAAGVLQGALSIIGQVVQLEKRPLYMGIVISVFVITVCIGPPLGGVFTQHATWRWCFWINLPFGAVVLGGLTIFLKVNGQENEERRLPLPTKLASMDPLGCAIFLGAVCCLLLALQWGGQTKSWTSSTIIGLLVGTAALALLFVYVQSKRGDRALISLRVFCRRSVFTSAMVLFFLGGSTYLDTYILPFYFEAVHGISPVSSGVNFIPLMLSEMVTLVFIGAVVKQWGQYVPYILVGELICIVGTALLSQLHPLTRTVQWAAYLVVTGFGLGLAMQLPYTAIQVTLSSLDLPIGNAIAVLFYQLGGAIAIAMAQTVVLSTITEDLQGQIPGLTSHDVFEAGAANLETLAPTPADLTLLREIWNKGIRRTMILSVALVAAAVPFTLGMEWLNAKKVARKRQAQEEGNKDKEEKGVDVTVFSPTEQMVELEQLSK</sequence>
<dbReference type="EMBL" id="EQ962658">
    <property type="protein sequence ID" value="EED13967.1"/>
    <property type="molecule type" value="Genomic_DNA"/>
</dbReference>
<feature type="transmembrane region" description="Helical" evidence="5">
    <location>
        <begin position="307"/>
        <end position="327"/>
    </location>
</feature>
<keyword evidence="8" id="KW-1185">Reference proteome</keyword>
<feature type="transmembrane region" description="Helical" evidence="5">
    <location>
        <begin position="106"/>
        <end position="126"/>
    </location>
</feature>
<proteinExistence type="predicted"/>
<feature type="transmembrane region" description="Helical" evidence="5">
    <location>
        <begin position="502"/>
        <end position="522"/>
    </location>
</feature>
<dbReference type="OMA" id="YYVPYMI"/>
<dbReference type="GO" id="GO:0005886">
    <property type="term" value="C:plasma membrane"/>
    <property type="evidence" value="ECO:0007669"/>
    <property type="project" value="TreeGrafter"/>
</dbReference>
<feature type="transmembrane region" description="Helical" evidence="5">
    <location>
        <begin position="175"/>
        <end position="195"/>
    </location>
</feature>
<organism evidence="7 8">
    <name type="scientific">Talaromyces stipitatus (strain ATCC 10500 / CBS 375.48 / QM 6759 / NRRL 1006)</name>
    <name type="common">Penicillium stipitatum</name>
    <dbReference type="NCBI Taxonomy" id="441959"/>
    <lineage>
        <taxon>Eukaryota</taxon>
        <taxon>Fungi</taxon>
        <taxon>Dikarya</taxon>
        <taxon>Ascomycota</taxon>
        <taxon>Pezizomycotina</taxon>
        <taxon>Eurotiomycetes</taxon>
        <taxon>Eurotiomycetidae</taxon>
        <taxon>Eurotiales</taxon>
        <taxon>Trichocomaceae</taxon>
        <taxon>Talaromyces</taxon>
        <taxon>Talaromyces sect. Talaromyces</taxon>
    </lineage>
</organism>
<feature type="transmembrane region" description="Helical" evidence="5">
    <location>
        <begin position="469"/>
        <end position="490"/>
    </location>
</feature>
<dbReference type="CDD" id="cd17502">
    <property type="entry name" value="MFS_Azr1_MDR_like"/>
    <property type="match status" value="1"/>
</dbReference>
<dbReference type="FunCoup" id="B8MN18">
    <property type="interactions" value="101"/>
</dbReference>
<keyword evidence="3 5" id="KW-1133">Transmembrane helix</keyword>
<feature type="transmembrane region" description="Helical" evidence="5">
    <location>
        <begin position="375"/>
        <end position="400"/>
    </location>
</feature>
<gene>
    <name evidence="7" type="ORF">TSTA_102020</name>
</gene>
<protein>
    <submittedName>
        <fullName evidence="7">Efflux pump antibiotic resistance protein, putative</fullName>
    </submittedName>
</protein>
<feature type="transmembrane region" description="Helical" evidence="5">
    <location>
        <begin position="266"/>
        <end position="286"/>
    </location>
</feature>
<evidence type="ECO:0000256" key="5">
    <source>
        <dbReference type="SAM" id="Phobius"/>
    </source>
</evidence>
<feature type="domain" description="Major facilitator superfamily (MFS) profile" evidence="6">
    <location>
        <begin position="111"/>
        <end position="599"/>
    </location>
</feature>
<dbReference type="InterPro" id="IPR036259">
    <property type="entry name" value="MFS_trans_sf"/>
</dbReference>
<reference evidence="8" key="1">
    <citation type="journal article" date="2015" name="Genome Announc.">
        <title>Genome sequence of the AIDS-associated pathogen Penicillium marneffei (ATCC18224) and its near taxonomic relative Talaromyces stipitatus (ATCC10500).</title>
        <authorList>
            <person name="Nierman W.C."/>
            <person name="Fedorova-Abrams N.D."/>
            <person name="Andrianopoulos A."/>
        </authorList>
    </citation>
    <scope>NUCLEOTIDE SEQUENCE [LARGE SCALE GENOMIC DNA]</scope>
    <source>
        <strain evidence="8">ATCC 10500 / CBS 375.48 / QM 6759 / NRRL 1006</strain>
    </source>
</reference>
<dbReference type="PANTHER" id="PTHR23501">
    <property type="entry name" value="MAJOR FACILITATOR SUPERFAMILY"/>
    <property type="match status" value="1"/>
</dbReference>
<dbReference type="OrthoDB" id="10021397at2759"/>
<dbReference type="Gene3D" id="1.20.1250.20">
    <property type="entry name" value="MFS general substrate transporter like domains"/>
    <property type="match status" value="1"/>
</dbReference>
<dbReference type="eggNOG" id="KOG0254">
    <property type="taxonomic scope" value="Eukaryota"/>
</dbReference>
<dbReference type="Gene3D" id="1.20.1720.10">
    <property type="entry name" value="Multidrug resistance protein D"/>
    <property type="match status" value="1"/>
</dbReference>
<evidence type="ECO:0000313" key="7">
    <source>
        <dbReference type="EMBL" id="EED13967.1"/>
    </source>
</evidence>
<keyword evidence="4 5" id="KW-0472">Membrane</keyword>
<evidence type="ECO:0000313" key="8">
    <source>
        <dbReference type="Proteomes" id="UP000001745"/>
    </source>
</evidence>
<evidence type="ECO:0000256" key="4">
    <source>
        <dbReference type="ARBA" id="ARBA00023136"/>
    </source>
</evidence>
<evidence type="ECO:0000256" key="2">
    <source>
        <dbReference type="ARBA" id="ARBA00022692"/>
    </source>
</evidence>
<dbReference type="AlphaFoldDB" id="B8MN18"/>
<feature type="transmembrane region" description="Helical" evidence="5">
    <location>
        <begin position="412"/>
        <end position="432"/>
    </location>
</feature>
<dbReference type="InParanoid" id="B8MN18"/>
<dbReference type="InterPro" id="IPR011701">
    <property type="entry name" value="MFS"/>
</dbReference>
<dbReference type="InterPro" id="IPR020846">
    <property type="entry name" value="MFS_dom"/>
</dbReference>
<dbReference type="PANTHER" id="PTHR23501:SF199">
    <property type="entry name" value="MFS EFFLUX TRANSPORTER INPD-RELATED"/>
    <property type="match status" value="1"/>
</dbReference>
<evidence type="ECO:0000256" key="1">
    <source>
        <dbReference type="ARBA" id="ARBA00004141"/>
    </source>
</evidence>
<dbReference type="PhylomeDB" id="B8MN18"/>
<accession>B8MN18</accession>
<dbReference type="Pfam" id="PF07690">
    <property type="entry name" value="MFS_1"/>
    <property type="match status" value="1"/>
</dbReference>
<dbReference type="VEuPathDB" id="FungiDB:TSTA_102020"/>
<dbReference type="PROSITE" id="PS50850">
    <property type="entry name" value="MFS"/>
    <property type="match status" value="1"/>
</dbReference>
<evidence type="ECO:0000256" key="3">
    <source>
        <dbReference type="ARBA" id="ARBA00022989"/>
    </source>
</evidence>
<keyword evidence="2 5" id="KW-0812">Transmembrane</keyword>